<keyword evidence="7 17" id="KW-0554">One-carbon metabolism</keyword>
<comment type="subcellular location">
    <subcellularLocation>
        <location evidence="3">Cytoplasm</location>
    </subcellularLocation>
    <subcellularLocation>
        <location evidence="1">Mitochondrion inner membrane</location>
    </subcellularLocation>
    <subcellularLocation>
        <location evidence="2">Mitochondrion matrix</location>
    </subcellularLocation>
</comment>
<dbReference type="PROSITE" id="PS01012">
    <property type="entry name" value="FOLYLPOLYGLU_SYNT_2"/>
    <property type="match status" value="1"/>
</dbReference>
<dbReference type="SUPFAM" id="SSF53244">
    <property type="entry name" value="MurD-like peptide ligases, peptide-binding domain"/>
    <property type="match status" value="1"/>
</dbReference>
<comment type="caution">
    <text evidence="20">The sequence shown here is derived from an EMBL/GenBank/DDBJ whole genome shotgun (WGS) entry which is preliminary data.</text>
</comment>
<evidence type="ECO:0000256" key="6">
    <source>
        <dbReference type="ARBA" id="ARBA00022490"/>
    </source>
</evidence>
<dbReference type="Proteomes" id="UP001153678">
    <property type="component" value="Unassembled WGS sequence"/>
</dbReference>
<comment type="cofactor">
    <cofactor evidence="17">
        <name>a monovalent cation</name>
        <dbReference type="ChEBI" id="CHEBI:60242"/>
    </cofactor>
    <text evidence="17">A monovalent cation.</text>
</comment>
<feature type="binding site" evidence="18">
    <location>
        <position position="328"/>
    </location>
    <ligand>
        <name>ATP</name>
        <dbReference type="ChEBI" id="CHEBI:30616"/>
    </ligand>
</feature>
<keyword evidence="15" id="KW-0472">Membrane</keyword>
<evidence type="ECO:0000256" key="1">
    <source>
        <dbReference type="ARBA" id="ARBA00004273"/>
    </source>
</evidence>
<dbReference type="PANTHER" id="PTHR11136:SF5">
    <property type="entry name" value="FOLYLPOLYGLUTAMATE SYNTHASE, MITOCHONDRIAL"/>
    <property type="match status" value="1"/>
</dbReference>
<evidence type="ECO:0000256" key="4">
    <source>
        <dbReference type="ARBA" id="ARBA00005150"/>
    </source>
</evidence>
<evidence type="ECO:0000256" key="16">
    <source>
        <dbReference type="ARBA" id="ARBA00047493"/>
    </source>
</evidence>
<evidence type="ECO:0000256" key="8">
    <source>
        <dbReference type="ARBA" id="ARBA00022598"/>
    </source>
</evidence>
<dbReference type="InterPro" id="IPR001645">
    <property type="entry name" value="Folylpolyglutamate_synth"/>
</dbReference>
<dbReference type="PROSITE" id="PS01011">
    <property type="entry name" value="FOLYLPOLYGLU_SYNT_1"/>
    <property type="match status" value="1"/>
</dbReference>
<feature type="binding site" evidence="19">
    <location>
        <position position="194"/>
    </location>
    <ligand>
        <name>Mg(2+)</name>
        <dbReference type="ChEBI" id="CHEBI:18420"/>
        <label>1</label>
    </ligand>
</feature>
<reference evidence="20" key="1">
    <citation type="submission" date="2022-08" db="EMBL/GenBank/DDBJ databases">
        <authorList>
            <person name="Kallberg Y."/>
            <person name="Tangrot J."/>
            <person name="Rosling A."/>
        </authorList>
    </citation>
    <scope>NUCLEOTIDE SEQUENCE</scope>
    <source>
        <strain evidence="20">Wild A</strain>
    </source>
</reference>
<keyword evidence="11" id="KW-0999">Mitochondrion inner membrane</keyword>
<feature type="binding site" evidence="18">
    <location>
        <position position="311"/>
    </location>
    <ligand>
        <name>ATP</name>
        <dbReference type="ChEBI" id="CHEBI:30616"/>
    </ligand>
</feature>
<dbReference type="GO" id="GO:0046872">
    <property type="term" value="F:metal ion binding"/>
    <property type="evidence" value="ECO:0007669"/>
    <property type="project" value="UniProtKB-KW"/>
</dbReference>
<sequence length="485" mass="55052">MLNKDAVNRLNSLQTNSSILEAIRTSGGRLNEKSLPELREFCRTIGYEPSVFDRLNVIHIAGTKGKGSTSAFVDSILRHFNQSGDTSQIRLFTSPHLVTVRERIRLNGNKISEEMFAKYFFECWDKLYLNKKKDDSQPNMPNYFRFLTLMAFHVFMNENVDVAILETGVGGEYDSTNIIERPIVCGVTSLGIDHQRTLGDTIESISWHKGGIFKKNVPAITAEQPASGFEILRKRASEINAPFIPINSLSEEMLDELRINLGLAGKHQFTNASLAIELCRIWLEKQKGIKLTEKIPKEFIPGLVQVSWPGRSQVLKLSQDQGITWYFDGAHTSESTQACIEWFKDVALKTDDEIERILVFNSTRDGMEILKQFTSTKPFIKFDHAIFCTNITFLTNKFKPDLQNNSIKIDENLTLQKQMAENWSLLNSKLDDPINSQTHVFSTIEGSINWIREHYQQTKKEIQVLTTGSLHLVGGVMAVLDIDVL</sequence>
<evidence type="ECO:0000256" key="5">
    <source>
        <dbReference type="ARBA" id="ARBA00008276"/>
    </source>
</evidence>
<dbReference type="InterPro" id="IPR023600">
    <property type="entry name" value="Folylpolyglutamate_synth_euk"/>
</dbReference>
<keyword evidence="21" id="KW-1185">Reference proteome</keyword>
<evidence type="ECO:0000313" key="21">
    <source>
        <dbReference type="Proteomes" id="UP001153678"/>
    </source>
</evidence>
<dbReference type="FunFam" id="3.40.1190.10:FF:000009">
    <property type="entry name" value="Folylpolyglutamate synthase"/>
    <property type="match status" value="1"/>
</dbReference>
<dbReference type="OrthoDB" id="5212574at2759"/>
<dbReference type="Gene3D" id="3.90.190.20">
    <property type="entry name" value="Mur ligase, C-terminal domain"/>
    <property type="match status" value="1"/>
</dbReference>
<dbReference type="PIRSF" id="PIRSF038895">
    <property type="entry name" value="FPGS"/>
    <property type="match status" value="1"/>
</dbReference>
<evidence type="ECO:0000256" key="18">
    <source>
        <dbReference type="PIRSR" id="PIRSR038895-1"/>
    </source>
</evidence>
<evidence type="ECO:0000256" key="11">
    <source>
        <dbReference type="ARBA" id="ARBA00022792"/>
    </source>
</evidence>
<accession>A0A9W4STX9</accession>
<dbReference type="Gene3D" id="3.40.1190.10">
    <property type="entry name" value="Mur-like, catalytic domain"/>
    <property type="match status" value="1"/>
</dbReference>
<evidence type="ECO:0000256" key="7">
    <source>
        <dbReference type="ARBA" id="ARBA00022563"/>
    </source>
</evidence>
<dbReference type="GO" id="GO:0005524">
    <property type="term" value="F:ATP binding"/>
    <property type="evidence" value="ECO:0007669"/>
    <property type="project" value="UniProtKB-KW"/>
</dbReference>
<dbReference type="GO" id="GO:0005759">
    <property type="term" value="C:mitochondrial matrix"/>
    <property type="evidence" value="ECO:0007669"/>
    <property type="project" value="UniProtKB-SubCell"/>
</dbReference>
<dbReference type="GO" id="GO:0005743">
    <property type="term" value="C:mitochondrial inner membrane"/>
    <property type="evidence" value="ECO:0007669"/>
    <property type="project" value="UniProtKB-SubCell"/>
</dbReference>
<evidence type="ECO:0000256" key="14">
    <source>
        <dbReference type="ARBA" id="ARBA00023128"/>
    </source>
</evidence>
<dbReference type="InterPro" id="IPR018109">
    <property type="entry name" value="Folylpolyglutamate_synth_CS"/>
</dbReference>
<evidence type="ECO:0000256" key="13">
    <source>
        <dbReference type="ARBA" id="ARBA00022842"/>
    </source>
</evidence>
<feature type="binding site" evidence="19">
    <location>
        <position position="166"/>
    </location>
    <ligand>
        <name>Mg(2+)</name>
        <dbReference type="ChEBI" id="CHEBI:18420"/>
        <label>1</label>
    </ligand>
</feature>
<keyword evidence="13 19" id="KW-0460">Magnesium</keyword>
<keyword evidence="9 19" id="KW-0479">Metal-binding</keyword>
<evidence type="ECO:0000256" key="15">
    <source>
        <dbReference type="ARBA" id="ARBA00023136"/>
    </source>
</evidence>
<evidence type="ECO:0000256" key="10">
    <source>
        <dbReference type="ARBA" id="ARBA00022741"/>
    </source>
</evidence>
<evidence type="ECO:0000256" key="3">
    <source>
        <dbReference type="ARBA" id="ARBA00004496"/>
    </source>
</evidence>
<dbReference type="PANTHER" id="PTHR11136">
    <property type="entry name" value="FOLYLPOLYGLUTAMATE SYNTHASE-RELATED"/>
    <property type="match status" value="1"/>
</dbReference>
<dbReference type="GO" id="GO:0006730">
    <property type="term" value="P:one-carbon metabolic process"/>
    <property type="evidence" value="ECO:0007669"/>
    <property type="project" value="UniProtKB-KW"/>
</dbReference>
<organism evidence="20 21">
    <name type="scientific">Funneliformis geosporum</name>
    <dbReference type="NCBI Taxonomy" id="1117311"/>
    <lineage>
        <taxon>Eukaryota</taxon>
        <taxon>Fungi</taxon>
        <taxon>Fungi incertae sedis</taxon>
        <taxon>Mucoromycota</taxon>
        <taxon>Glomeromycotina</taxon>
        <taxon>Glomeromycetes</taxon>
        <taxon>Glomerales</taxon>
        <taxon>Glomeraceae</taxon>
        <taxon>Funneliformis</taxon>
    </lineage>
</organism>
<evidence type="ECO:0000256" key="17">
    <source>
        <dbReference type="PIRNR" id="PIRNR038895"/>
    </source>
</evidence>
<comment type="pathway">
    <text evidence="4 17">Cofactor biosynthesis; tetrahydrofolylpolyglutamate biosynthesis.</text>
</comment>
<dbReference type="InterPro" id="IPR036565">
    <property type="entry name" value="Mur-like_cat_sf"/>
</dbReference>
<evidence type="ECO:0000256" key="2">
    <source>
        <dbReference type="ARBA" id="ARBA00004305"/>
    </source>
</evidence>
<dbReference type="EC" id="6.3.2.17" evidence="17"/>
<comment type="similarity">
    <text evidence="5 17">Belongs to the folylpolyglutamate synthase family.</text>
</comment>
<dbReference type="AlphaFoldDB" id="A0A9W4STX9"/>
<dbReference type="EMBL" id="CAMKVN010002305">
    <property type="protein sequence ID" value="CAI2180526.1"/>
    <property type="molecule type" value="Genomic_DNA"/>
</dbReference>
<protein>
    <recommendedName>
        <fullName evidence="17">Folylpolyglutamate synthase</fullName>
        <ecNumber evidence="17">6.3.2.17</ecNumber>
    </recommendedName>
    <alternativeName>
        <fullName evidence="17">Folylpoly-gamma-glutamate synthetase</fullName>
    </alternativeName>
    <alternativeName>
        <fullName evidence="17">Tetrahydrofolylpolyglutamate synthase</fullName>
    </alternativeName>
</protein>
<comment type="function">
    <text evidence="17">Catalyzes conversion of folates to polyglutamate derivatives allowing concentration of folate compounds in the cell and the intracellular retention of these cofactors, which are important substrates for most of the folate-dependent enzymes that are involved in one-carbon transfer reactions involved in purine, pyrimidine and amino acid synthesis.</text>
</comment>
<proteinExistence type="inferred from homology"/>
<dbReference type="GO" id="GO:0004326">
    <property type="term" value="F:tetrahydrofolylpolyglutamate synthase activity"/>
    <property type="evidence" value="ECO:0007669"/>
    <property type="project" value="UniProtKB-EC"/>
</dbReference>
<comment type="catalytic activity">
    <reaction evidence="16 17">
        <text>(6S)-5,6,7,8-tetrahydrofolyl-(gamma-L-Glu)(n) + L-glutamate + ATP = (6S)-5,6,7,8-tetrahydrofolyl-(gamma-L-Glu)(n+1) + ADP + phosphate + H(+)</text>
        <dbReference type="Rhea" id="RHEA:10580"/>
        <dbReference type="Rhea" id="RHEA-COMP:14738"/>
        <dbReference type="Rhea" id="RHEA-COMP:14740"/>
        <dbReference type="ChEBI" id="CHEBI:15378"/>
        <dbReference type="ChEBI" id="CHEBI:29985"/>
        <dbReference type="ChEBI" id="CHEBI:30616"/>
        <dbReference type="ChEBI" id="CHEBI:43474"/>
        <dbReference type="ChEBI" id="CHEBI:141005"/>
        <dbReference type="ChEBI" id="CHEBI:456216"/>
        <dbReference type="EC" id="6.3.2.17"/>
    </reaction>
</comment>
<dbReference type="InterPro" id="IPR036615">
    <property type="entry name" value="Mur_ligase_C_dom_sf"/>
</dbReference>
<keyword evidence="14" id="KW-0496">Mitochondrion</keyword>
<evidence type="ECO:0000256" key="12">
    <source>
        <dbReference type="ARBA" id="ARBA00022840"/>
    </source>
</evidence>
<dbReference type="GO" id="GO:0005829">
    <property type="term" value="C:cytosol"/>
    <property type="evidence" value="ECO:0007669"/>
    <property type="project" value="TreeGrafter"/>
</dbReference>
<feature type="binding site" evidence="19">
    <location>
        <position position="94"/>
    </location>
    <ligand>
        <name>Mg(2+)</name>
        <dbReference type="ChEBI" id="CHEBI:18420"/>
        <label>1</label>
    </ligand>
</feature>
<keyword evidence="12 18" id="KW-0067">ATP-binding</keyword>
<gene>
    <name evidence="20" type="ORF">FWILDA_LOCUS9626</name>
</gene>
<keyword evidence="8 17" id="KW-0436">Ligase</keyword>
<dbReference type="SUPFAM" id="SSF53623">
    <property type="entry name" value="MurD-like peptide ligases, catalytic domain"/>
    <property type="match status" value="1"/>
</dbReference>
<evidence type="ECO:0000313" key="20">
    <source>
        <dbReference type="EMBL" id="CAI2180526.1"/>
    </source>
</evidence>
<keyword evidence="6" id="KW-0963">Cytoplasm</keyword>
<keyword evidence="10 18" id="KW-0547">Nucleotide-binding</keyword>
<name>A0A9W4STX9_9GLOM</name>
<evidence type="ECO:0000256" key="19">
    <source>
        <dbReference type="PIRSR" id="PIRSR038895-2"/>
    </source>
</evidence>
<dbReference type="NCBIfam" id="TIGR01499">
    <property type="entry name" value="folC"/>
    <property type="match status" value="1"/>
</dbReference>
<evidence type="ECO:0000256" key="9">
    <source>
        <dbReference type="ARBA" id="ARBA00022723"/>
    </source>
</evidence>